<dbReference type="OrthoDB" id="9797122at2"/>
<dbReference type="RefSeq" id="WP_094276652.1">
    <property type="nucleotide sequence ID" value="NZ_NQJF01000001.1"/>
</dbReference>
<organism evidence="1 3">
    <name type="scientific">Oceanimonas baumannii</name>
    <dbReference type="NCBI Taxonomy" id="129578"/>
    <lineage>
        <taxon>Bacteria</taxon>
        <taxon>Pseudomonadati</taxon>
        <taxon>Pseudomonadota</taxon>
        <taxon>Gammaproteobacteria</taxon>
        <taxon>Aeromonadales</taxon>
        <taxon>Aeromonadaceae</taxon>
        <taxon>Oceanimonas</taxon>
    </lineage>
</organism>
<sequence>MDQGKFWLWAVLLVLPFPVLGGGTPAGGISAGWGDGAERYGLGIQWQKEWRTIRSGKLDITLNLDGSYWTSDDDELTQISLVPGLVYMWDSPGLSPLLYAGVGPAWINQTRLGERELSTQLQFNSRAGLGVMLGRHSLALEAWHLSNAGLKQPNDGLTTWGISYRYRLD</sequence>
<name>A0A235CNR0_9GAMM</name>
<protein>
    <submittedName>
        <fullName evidence="2">Lipid A 3-O-deacylase</fullName>
    </submittedName>
</protein>
<keyword evidence="4" id="KW-1185">Reference proteome</keyword>
<dbReference type="Proteomes" id="UP000243640">
    <property type="component" value="Unassembled WGS sequence"/>
</dbReference>
<evidence type="ECO:0000313" key="4">
    <source>
        <dbReference type="Proteomes" id="UP000295058"/>
    </source>
</evidence>
<dbReference type="InterPro" id="IPR018550">
    <property type="entry name" value="Lipid-A_deacylase-rel"/>
</dbReference>
<evidence type="ECO:0000313" key="1">
    <source>
        <dbReference type="EMBL" id="OYD26211.1"/>
    </source>
</evidence>
<dbReference type="Pfam" id="PF09411">
    <property type="entry name" value="PagL"/>
    <property type="match status" value="1"/>
</dbReference>
<reference evidence="2 4" key="2">
    <citation type="submission" date="2019-03" db="EMBL/GenBank/DDBJ databases">
        <title>Genomic Encyclopedia of Archaeal and Bacterial Type Strains, Phase II (KMG-II): from individual species to whole genera.</title>
        <authorList>
            <person name="Goeker M."/>
        </authorList>
    </citation>
    <scope>NUCLEOTIDE SEQUENCE [LARGE SCALE GENOMIC DNA]</scope>
    <source>
        <strain evidence="2 4">DSM 15594</strain>
    </source>
</reference>
<dbReference type="AlphaFoldDB" id="A0A235CNR0"/>
<gene>
    <name evidence="1" type="ORF">B6S09_01120</name>
    <name evidence="2" type="ORF">LY04_00186</name>
</gene>
<evidence type="ECO:0000313" key="3">
    <source>
        <dbReference type="Proteomes" id="UP000243640"/>
    </source>
</evidence>
<reference evidence="1 3" key="1">
    <citation type="submission" date="2017-08" db="EMBL/GenBank/DDBJ databases">
        <title>Draft Genome Sequence of the Marine Bacterium Oceanimonas baumannii ATCC 700832.</title>
        <authorList>
            <person name="Mcclelland W.D."/>
            <person name="Brennan M.A."/>
            <person name="Trachtenberg A.M."/>
            <person name="Maclea K.S."/>
        </authorList>
    </citation>
    <scope>NUCLEOTIDE SEQUENCE [LARGE SCALE GENOMIC DNA]</scope>
    <source>
        <strain evidence="1 3">ATCC 700832</strain>
    </source>
</reference>
<proteinExistence type="predicted"/>
<evidence type="ECO:0000313" key="2">
    <source>
        <dbReference type="EMBL" id="TDW62135.1"/>
    </source>
</evidence>
<dbReference type="Gene3D" id="2.40.160.20">
    <property type="match status" value="1"/>
</dbReference>
<accession>A0A235CNR0</accession>
<dbReference type="EMBL" id="NQJF01000001">
    <property type="protein sequence ID" value="OYD26211.1"/>
    <property type="molecule type" value="Genomic_DNA"/>
</dbReference>
<dbReference type="EMBL" id="SODO01000001">
    <property type="protein sequence ID" value="TDW62135.1"/>
    <property type="molecule type" value="Genomic_DNA"/>
</dbReference>
<dbReference type="Proteomes" id="UP000295058">
    <property type="component" value="Unassembled WGS sequence"/>
</dbReference>
<comment type="caution">
    <text evidence="1">The sequence shown here is derived from an EMBL/GenBank/DDBJ whole genome shotgun (WGS) entry which is preliminary data.</text>
</comment>